<dbReference type="Proteomes" id="UP000184212">
    <property type="component" value="Unassembled WGS sequence"/>
</dbReference>
<dbReference type="CDD" id="cd17546">
    <property type="entry name" value="REC_hyHK_CKI1_RcsC-like"/>
    <property type="match status" value="1"/>
</dbReference>
<evidence type="ECO:0000259" key="3">
    <source>
        <dbReference type="PROSITE" id="PS50110"/>
    </source>
</evidence>
<dbReference type="Gene3D" id="3.40.50.2300">
    <property type="match status" value="1"/>
</dbReference>
<dbReference type="OrthoDB" id="9789181at2"/>
<dbReference type="PANTHER" id="PTHR44591">
    <property type="entry name" value="STRESS RESPONSE REGULATOR PROTEIN 1"/>
    <property type="match status" value="1"/>
</dbReference>
<dbReference type="STRING" id="947013.SAMN04488109_1278"/>
<dbReference type="PROSITE" id="PS50110">
    <property type="entry name" value="RESPONSE_REGULATORY"/>
    <property type="match status" value="1"/>
</dbReference>
<gene>
    <name evidence="4" type="ORF">SAMN04488109_1278</name>
</gene>
<dbReference type="Pfam" id="PF00072">
    <property type="entry name" value="Response_reg"/>
    <property type="match status" value="1"/>
</dbReference>
<organism evidence="4 5">
    <name type="scientific">Chryseolinea serpens</name>
    <dbReference type="NCBI Taxonomy" id="947013"/>
    <lineage>
        <taxon>Bacteria</taxon>
        <taxon>Pseudomonadati</taxon>
        <taxon>Bacteroidota</taxon>
        <taxon>Cytophagia</taxon>
        <taxon>Cytophagales</taxon>
        <taxon>Fulvivirgaceae</taxon>
        <taxon>Chryseolinea</taxon>
    </lineage>
</organism>
<name>A0A1M5LMA4_9BACT</name>
<feature type="modified residue" description="4-aspartylphosphate" evidence="2">
    <location>
        <position position="52"/>
    </location>
</feature>
<protein>
    <submittedName>
        <fullName evidence="4">Response regulator receiver domain-containing protein</fullName>
    </submittedName>
</protein>
<proteinExistence type="predicted"/>
<dbReference type="GO" id="GO:0000160">
    <property type="term" value="P:phosphorelay signal transduction system"/>
    <property type="evidence" value="ECO:0007669"/>
    <property type="project" value="InterPro"/>
</dbReference>
<dbReference type="PANTHER" id="PTHR44591:SF3">
    <property type="entry name" value="RESPONSE REGULATORY DOMAIN-CONTAINING PROTEIN"/>
    <property type="match status" value="1"/>
</dbReference>
<evidence type="ECO:0000256" key="2">
    <source>
        <dbReference type="PROSITE-ProRule" id="PRU00169"/>
    </source>
</evidence>
<keyword evidence="5" id="KW-1185">Reference proteome</keyword>
<evidence type="ECO:0000313" key="4">
    <source>
        <dbReference type="EMBL" id="SHG65779.1"/>
    </source>
</evidence>
<dbReference type="SMART" id="SM00448">
    <property type="entry name" value="REC"/>
    <property type="match status" value="1"/>
</dbReference>
<dbReference type="AlphaFoldDB" id="A0A1M5LMA4"/>
<feature type="domain" description="Response regulatory" evidence="3">
    <location>
        <begin position="2"/>
        <end position="118"/>
    </location>
</feature>
<dbReference type="SUPFAM" id="SSF52172">
    <property type="entry name" value="CheY-like"/>
    <property type="match status" value="1"/>
</dbReference>
<evidence type="ECO:0000313" key="5">
    <source>
        <dbReference type="Proteomes" id="UP000184212"/>
    </source>
</evidence>
<dbReference type="EMBL" id="FQWQ01000001">
    <property type="protein sequence ID" value="SHG65779.1"/>
    <property type="molecule type" value="Genomic_DNA"/>
</dbReference>
<evidence type="ECO:0000256" key="1">
    <source>
        <dbReference type="ARBA" id="ARBA00022553"/>
    </source>
</evidence>
<sequence>MKILVCEDDAVVLKVVQLALEQEKFEVVLAKDGKQAFVQLQSANDFDLIITDIHMPYRNGDEILKWVREDQQRKTPIIMLSSDGEEEVIKLALKQGINEFIVKPVNAKDLIKKVKKLLN</sequence>
<keyword evidence="1 2" id="KW-0597">Phosphoprotein</keyword>
<accession>A0A1M5LMA4</accession>
<dbReference type="InterPro" id="IPR050595">
    <property type="entry name" value="Bact_response_regulator"/>
</dbReference>
<reference evidence="4 5" key="1">
    <citation type="submission" date="2016-11" db="EMBL/GenBank/DDBJ databases">
        <authorList>
            <person name="Jaros S."/>
            <person name="Januszkiewicz K."/>
            <person name="Wedrychowicz H."/>
        </authorList>
    </citation>
    <scope>NUCLEOTIDE SEQUENCE [LARGE SCALE GENOMIC DNA]</scope>
    <source>
        <strain evidence="4 5">DSM 24574</strain>
    </source>
</reference>
<dbReference type="InterPro" id="IPR011006">
    <property type="entry name" value="CheY-like_superfamily"/>
</dbReference>
<dbReference type="RefSeq" id="WP_073132049.1">
    <property type="nucleotide sequence ID" value="NZ_FQWQ01000001.1"/>
</dbReference>
<dbReference type="InterPro" id="IPR001789">
    <property type="entry name" value="Sig_transdc_resp-reg_receiver"/>
</dbReference>